<feature type="compositionally biased region" description="Low complexity" evidence="2">
    <location>
        <begin position="696"/>
        <end position="706"/>
    </location>
</feature>
<dbReference type="SUPFAM" id="SSF101576">
    <property type="entry name" value="Supernatant protein factor (SPF), C-terminal domain"/>
    <property type="match status" value="1"/>
</dbReference>
<gene>
    <name evidence="3" type="ORF">RMAR1173_LOCUS21002</name>
</gene>
<feature type="region of interest" description="Disordered" evidence="2">
    <location>
        <begin position="696"/>
        <end position="771"/>
    </location>
</feature>
<evidence type="ECO:0000313" key="3">
    <source>
        <dbReference type="EMBL" id="CAD9710009.1"/>
    </source>
</evidence>
<reference evidence="3" key="1">
    <citation type="submission" date="2021-01" db="EMBL/GenBank/DDBJ databases">
        <authorList>
            <person name="Corre E."/>
            <person name="Pelletier E."/>
            <person name="Niang G."/>
            <person name="Scheremetjew M."/>
            <person name="Finn R."/>
            <person name="Kale V."/>
            <person name="Holt S."/>
            <person name="Cochrane G."/>
            <person name="Meng A."/>
            <person name="Brown T."/>
            <person name="Cohen L."/>
        </authorList>
    </citation>
    <scope>NUCLEOTIDE SEQUENCE</scope>
    <source>
        <strain evidence="3">CCMP1243</strain>
    </source>
</reference>
<feature type="compositionally biased region" description="Gly residues" evidence="2">
    <location>
        <begin position="516"/>
        <end position="534"/>
    </location>
</feature>
<dbReference type="AlphaFoldDB" id="A0A7S2WVJ8"/>
<organism evidence="3">
    <name type="scientific">Rhizochromulina marina</name>
    <dbReference type="NCBI Taxonomy" id="1034831"/>
    <lineage>
        <taxon>Eukaryota</taxon>
        <taxon>Sar</taxon>
        <taxon>Stramenopiles</taxon>
        <taxon>Ochrophyta</taxon>
        <taxon>Dictyochophyceae</taxon>
        <taxon>Rhizochromulinales</taxon>
        <taxon>Rhizochromulina</taxon>
    </lineage>
</organism>
<dbReference type="Gene3D" id="1.20.1170.10">
    <property type="match status" value="1"/>
</dbReference>
<evidence type="ECO:0008006" key="4">
    <source>
        <dbReference type="Google" id="ProtNLM"/>
    </source>
</evidence>
<sequence>MARRSSLTSESAVDARGHSTSSNLTCKVTAFVPGVDLVDGRCDIDQASYYMQIYADGDVYDIRRTALAFFEIDQRLMKRFPKMNLPVMPLYQLPGASAFSKQTIFKSRSKARVLLSVDEMLAAQGKLNEWIADIITFEPVLSSEELRNFLTEQASEVSARANADYDSKVQQAEARFGKGAKAESVEELLLEALPITRVKVQPGASHTIRVSVERPGDHIVWGFTTLPGKTSPAKDIAFSVTFNDSPVRAYERCVNAPYQLLRGYWTIPSSGEVRLTWHNDYSKWYAKHVALKVVLAPDGQLRAAHRRIKKIADARQERLEQKGALLRAVGDGEPRAEARGSVSHSHHGLEGQEESTEVVSLRKENQNLQMAIADLTQENTNQRNQLEKLTFQLQENRGNEDLEKVLVKRTQQVHSLEAELLSEQKGHHQARERYVELRKHFQDKLEEVNELQGHLRHVEAQLEKYREDRRTLKVVAKQYKDESEKKTGEIQSLQHQLGACRQEANDIRAQMAATGGHVGGGGGSSGGGDTGGGISEEQTPAEDEELWIRRLQTFYQRYFLGKADRDGCLATMRKFQGKEVELFTVLYHKYDVLEKEQIFHTLFAPHPVDPPSADKGNSSGVLPSPSPPSSSSPVPPTVMPKAAPAHGNPGSFVSHMVEWQAKASTTDFFPKFSGNTTQIGSNGILNKDLVVDGAASSSFADSDGPGRAAPASPIGASSEEARATRGIAEGDHADPRTTQDDGGNLSPKQPPEDEGSSLPATPTSKRKGSVM</sequence>
<keyword evidence="1" id="KW-0175">Coiled coil</keyword>
<name>A0A7S2WVJ8_9STRA</name>
<dbReference type="EMBL" id="HBHJ01031732">
    <property type="protein sequence ID" value="CAD9710009.1"/>
    <property type="molecule type" value="Transcribed_RNA"/>
</dbReference>
<feature type="coiled-coil region" evidence="1">
    <location>
        <begin position="448"/>
        <end position="510"/>
    </location>
</feature>
<evidence type="ECO:0000256" key="1">
    <source>
        <dbReference type="SAM" id="Coils"/>
    </source>
</evidence>
<feature type="coiled-coil region" evidence="1">
    <location>
        <begin position="358"/>
        <end position="419"/>
    </location>
</feature>
<accession>A0A7S2WVJ8</accession>
<feature type="compositionally biased region" description="Pro residues" evidence="2">
    <location>
        <begin position="624"/>
        <end position="638"/>
    </location>
</feature>
<dbReference type="GO" id="GO:0035091">
    <property type="term" value="F:phosphatidylinositol binding"/>
    <property type="evidence" value="ECO:0007669"/>
    <property type="project" value="InterPro"/>
</dbReference>
<dbReference type="Gene3D" id="2.60.120.680">
    <property type="entry name" value="GOLD domain"/>
    <property type="match status" value="1"/>
</dbReference>
<feature type="region of interest" description="Disordered" evidence="2">
    <location>
        <begin position="513"/>
        <end position="541"/>
    </location>
</feature>
<feature type="region of interest" description="Disordered" evidence="2">
    <location>
        <begin position="609"/>
        <end position="649"/>
    </location>
</feature>
<evidence type="ECO:0000256" key="2">
    <source>
        <dbReference type="SAM" id="MobiDB-lite"/>
    </source>
</evidence>
<proteinExistence type="predicted"/>
<protein>
    <recommendedName>
        <fullName evidence="4">PX domain-containing protein</fullName>
    </recommendedName>
</protein>
<dbReference type="InterPro" id="IPR036598">
    <property type="entry name" value="GOLD_dom_sf"/>
</dbReference>
<dbReference type="InterPro" id="IPR036871">
    <property type="entry name" value="PX_dom_sf"/>
</dbReference>
<feature type="compositionally biased region" description="Basic and acidic residues" evidence="2">
    <location>
        <begin position="719"/>
        <end position="739"/>
    </location>
</feature>
<feature type="region of interest" description="Disordered" evidence="2">
    <location>
        <begin position="329"/>
        <end position="353"/>
    </location>
</feature>
<dbReference type="Gene3D" id="3.30.1520.10">
    <property type="entry name" value="Phox-like domain"/>
    <property type="match status" value="1"/>
</dbReference>